<name>A0A511DHC9_9PSEU</name>
<evidence type="ECO:0000256" key="5">
    <source>
        <dbReference type="ARBA" id="ARBA00022989"/>
    </source>
</evidence>
<keyword evidence="2 7" id="KW-0813">Transport</keyword>
<evidence type="ECO:0000259" key="8">
    <source>
        <dbReference type="PROSITE" id="PS50928"/>
    </source>
</evidence>
<dbReference type="Gene3D" id="1.10.3720.10">
    <property type="entry name" value="MetI-like"/>
    <property type="match status" value="1"/>
</dbReference>
<dbReference type="GO" id="GO:0055085">
    <property type="term" value="P:transmembrane transport"/>
    <property type="evidence" value="ECO:0007669"/>
    <property type="project" value="InterPro"/>
</dbReference>
<dbReference type="AlphaFoldDB" id="A0A511DHC9"/>
<dbReference type="PANTHER" id="PTHR30151">
    <property type="entry name" value="ALKANE SULFONATE ABC TRANSPORTER-RELATED, MEMBRANE SUBUNIT"/>
    <property type="match status" value="1"/>
</dbReference>
<keyword evidence="10" id="KW-1185">Reference proteome</keyword>
<comment type="caution">
    <text evidence="9">The sequence shown here is derived from an EMBL/GenBank/DDBJ whole genome shotgun (WGS) entry which is preliminary data.</text>
</comment>
<organism evidence="9 10">
    <name type="scientific">Pseudonocardia sulfidoxydans NBRC 16205</name>
    <dbReference type="NCBI Taxonomy" id="1223511"/>
    <lineage>
        <taxon>Bacteria</taxon>
        <taxon>Bacillati</taxon>
        <taxon>Actinomycetota</taxon>
        <taxon>Actinomycetes</taxon>
        <taxon>Pseudonocardiales</taxon>
        <taxon>Pseudonocardiaceae</taxon>
        <taxon>Pseudonocardia</taxon>
    </lineage>
</organism>
<dbReference type="EMBL" id="BJVJ01000016">
    <property type="protein sequence ID" value="GEL23164.1"/>
    <property type="molecule type" value="Genomic_DNA"/>
</dbReference>
<comment type="subcellular location">
    <subcellularLocation>
        <location evidence="1 7">Cell membrane</location>
        <topology evidence="1 7">Multi-pass membrane protein</topology>
    </subcellularLocation>
</comment>
<feature type="transmembrane region" description="Helical" evidence="7">
    <location>
        <begin position="93"/>
        <end position="116"/>
    </location>
</feature>
<evidence type="ECO:0000313" key="10">
    <source>
        <dbReference type="Proteomes" id="UP000321685"/>
    </source>
</evidence>
<dbReference type="CDD" id="cd06261">
    <property type="entry name" value="TM_PBP2"/>
    <property type="match status" value="1"/>
</dbReference>
<evidence type="ECO:0000256" key="6">
    <source>
        <dbReference type="ARBA" id="ARBA00023136"/>
    </source>
</evidence>
<dbReference type="GO" id="GO:0005886">
    <property type="term" value="C:plasma membrane"/>
    <property type="evidence" value="ECO:0007669"/>
    <property type="project" value="UniProtKB-SubCell"/>
</dbReference>
<sequence length="245" mass="25340">MLRHQLAGALVVIGLWALLTYPGLVNPFVLPTPTAVLDAVVRGLTEGSLGDHVLRTSGTFVVCFALAVLLGIALGATPGLVPSVHRSVEPLISLALSVPIVTYFAFLVVLLGYGFWSVLALGVVTATPTMITSTVTAFQEVDAALLRVGAVYTASRPARFLRIVLPGSLATLSGGVRIAAGRALIGVIVGEMFLSSEGLGAQIVNASGFFDIPAYYAVVVALAVISYVVAVVFGAVENRTAAYVT</sequence>
<evidence type="ECO:0000256" key="4">
    <source>
        <dbReference type="ARBA" id="ARBA00022692"/>
    </source>
</evidence>
<evidence type="ECO:0000313" key="9">
    <source>
        <dbReference type="EMBL" id="GEL23164.1"/>
    </source>
</evidence>
<dbReference type="InterPro" id="IPR035906">
    <property type="entry name" value="MetI-like_sf"/>
</dbReference>
<dbReference type="PANTHER" id="PTHR30151:SF0">
    <property type="entry name" value="ABC TRANSPORTER PERMEASE PROTEIN MJ0413-RELATED"/>
    <property type="match status" value="1"/>
</dbReference>
<proteinExistence type="inferred from homology"/>
<keyword evidence="4 7" id="KW-0812">Transmembrane</keyword>
<dbReference type="Pfam" id="PF00528">
    <property type="entry name" value="BPD_transp_1"/>
    <property type="match status" value="1"/>
</dbReference>
<accession>A0A511DHC9</accession>
<dbReference type="PROSITE" id="PS50928">
    <property type="entry name" value="ABC_TM1"/>
    <property type="match status" value="1"/>
</dbReference>
<feature type="transmembrane region" description="Helical" evidence="7">
    <location>
        <begin position="59"/>
        <end position="81"/>
    </location>
</feature>
<evidence type="ECO:0000256" key="3">
    <source>
        <dbReference type="ARBA" id="ARBA00022475"/>
    </source>
</evidence>
<reference evidence="9 10" key="1">
    <citation type="submission" date="2019-07" db="EMBL/GenBank/DDBJ databases">
        <title>Whole genome shotgun sequence of Pseudonocardia sulfidoxydans NBRC 16205.</title>
        <authorList>
            <person name="Hosoyama A."/>
            <person name="Uohara A."/>
            <person name="Ohji S."/>
            <person name="Ichikawa N."/>
        </authorList>
    </citation>
    <scope>NUCLEOTIDE SEQUENCE [LARGE SCALE GENOMIC DNA]</scope>
    <source>
        <strain evidence="9 10">NBRC 16205</strain>
    </source>
</reference>
<dbReference type="Proteomes" id="UP000321685">
    <property type="component" value="Unassembled WGS sequence"/>
</dbReference>
<protein>
    <recommendedName>
        <fullName evidence="8">ABC transmembrane type-1 domain-containing protein</fullName>
    </recommendedName>
</protein>
<keyword evidence="3" id="KW-1003">Cell membrane</keyword>
<gene>
    <name evidence="9" type="ORF">PSU4_21180</name>
</gene>
<keyword evidence="5 7" id="KW-1133">Transmembrane helix</keyword>
<dbReference type="InterPro" id="IPR000515">
    <property type="entry name" value="MetI-like"/>
</dbReference>
<feature type="transmembrane region" description="Helical" evidence="7">
    <location>
        <begin position="214"/>
        <end position="236"/>
    </location>
</feature>
<evidence type="ECO:0000256" key="1">
    <source>
        <dbReference type="ARBA" id="ARBA00004651"/>
    </source>
</evidence>
<dbReference type="SUPFAM" id="SSF161098">
    <property type="entry name" value="MetI-like"/>
    <property type="match status" value="1"/>
</dbReference>
<keyword evidence="6 7" id="KW-0472">Membrane</keyword>
<comment type="similarity">
    <text evidence="7">Belongs to the binding-protein-dependent transport system permease family.</text>
</comment>
<evidence type="ECO:0000256" key="2">
    <source>
        <dbReference type="ARBA" id="ARBA00022448"/>
    </source>
</evidence>
<feature type="domain" description="ABC transmembrane type-1" evidence="8">
    <location>
        <begin position="49"/>
        <end position="237"/>
    </location>
</feature>
<evidence type="ECO:0000256" key="7">
    <source>
        <dbReference type="RuleBase" id="RU363032"/>
    </source>
</evidence>